<dbReference type="Gene3D" id="1.10.8.60">
    <property type="match status" value="1"/>
</dbReference>
<gene>
    <name evidence="7" type="ORF">UT15_C0003G0046</name>
</gene>
<dbReference type="GO" id="GO:0006261">
    <property type="term" value="P:DNA-templated DNA replication"/>
    <property type="evidence" value="ECO:0007669"/>
    <property type="project" value="TreeGrafter"/>
</dbReference>
<reference evidence="7 8" key="1">
    <citation type="journal article" date="2015" name="Nature">
        <title>rRNA introns, odd ribosomes, and small enigmatic genomes across a large radiation of phyla.</title>
        <authorList>
            <person name="Brown C.T."/>
            <person name="Hug L.A."/>
            <person name="Thomas B.C."/>
            <person name="Sharon I."/>
            <person name="Castelle C.J."/>
            <person name="Singh A."/>
            <person name="Wilkins M.J."/>
            <person name="Williams K.H."/>
            <person name="Banfield J.F."/>
        </authorList>
    </citation>
    <scope>NUCLEOTIDE SEQUENCE [LARGE SCALE GENOMIC DNA]</scope>
</reference>
<dbReference type="GO" id="GO:0017116">
    <property type="term" value="F:single-stranded DNA helicase activity"/>
    <property type="evidence" value="ECO:0007669"/>
    <property type="project" value="TreeGrafter"/>
</dbReference>
<dbReference type="Proteomes" id="UP000033862">
    <property type="component" value="Unassembled WGS sequence"/>
</dbReference>
<evidence type="ECO:0000256" key="4">
    <source>
        <dbReference type="ARBA" id="ARBA00022741"/>
    </source>
</evidence>
<dbReference type="SUPFAM" id="SSF48019">
    <property type="entry name" value="post-AAA+ oligomerization domain-like"/>
    <property type="match status" value="1"/>
</dbReference>
<dbReference type="Gene3D" id="1.20.272.10">
    <property type="match status" value="1"/>
</dbReference>
<dbReference type="FunFam" id="3.40.50.300:FF:000137">
    <property type="entry name" value="Replication-associated recombination protein A"/>
    <property type="match status" value="1"/>
</dbReference>
<dbReference type="InterPro" id="IPR003593">
    <property type="entry name" value="AAA+_ATPase"/>
</dbReference>
<comment type="function">
    <text evidence="1">DNA-dependent ATPase that plays important roles in cellular responses to stalled DNA replication processes.</text>
</comment>
<dbReference type="CDD" id="cd00009">
    <property type="entry name" value="AAA"/>
    <property type="match status" value="1"/>
</dbReference>
<dbReference type="InterPro" id="IPR051314">
    <property type="entry name" value="AAA_ATPase_RarA/MGS1/WRNIP1"/>
</dbReference>
<comment type="caution">
    <text evidence="7">The sequence shown here is derived from an EMBL/GenBank/DDBJ whole genome shotgun (WGS) entry which is preliminary data.</text>
</comment>
<evidence type="ECO:0000313" key="8">
    <source>
        <dbReference type="Proteomes" id="UP000033862"/>
    </source>
</evidence>
<keyword evidence="4" id="KW-0547">Nucleotide-binding</keyword>
<dbReference type="InterPro" id="IPR032423">
    <property type="entry name" value="AAA_assoc_2"/>
</dbReference>
<evidence type="ECO:0000256" key="2">
    <source>
        <dbReference type="ARBA" id="ARBA00008959"/>
    </source>
</evidence>
<dbReference type="Gene3D" id="3.40.50.300">
    <property type="entry name" value="P-loop containing nucleotide triphosphate hydrolases"/>
    <property type="match status" value="1"/>
</dbReference>
<dbReference type="InterPro" id="IPR008921">
    <property type="entry name" value="DNA_pol3_clamp-load_cplx_C"/>
</dbReference>
<dbReference type="InterPro" id="IPR027417">
    <property type="entry name" value="P-loop_NTPase"/>
</dbReference>
<protein>
    <submittedName>
        <fullName evidence="7">Stalled replication fork rescue ATPase</fullName>
    </submittedName>
</protein>
<dbReference type="GO" id="GO:0008047">
    <property type="term" value="F:enzyme activator activity"/>
    <property type="evidence" value="ECO:0007669"/>
    <property type="project" value="TreeGrafter"/>
</dbReference>
<name>A0A0G0PNH3_9BACT</name>
<comment type="similarity">
    <text evidence="2">Belongs to the AAA ATPase family. RarA/MGS1/WRNIP1 subfamily.</text>
</comment>
<dbReference type="Gene3D" id="1.10.3710.10">
    <property type="entry name" value="DNA polymerase III clamp loader subunits, C-terminal domain"/>
    <property type="match status" value="1"/>
</dbReference>
<dbReference type="GO" id="GO:0003677">
    <property type="term" value="F:DNA binding"/>
    <property type="evidence" value="ECO:0007669"/>
    <property type="project" value="InterPro"/>
</dbReference>
<dbReference type="InterPro" id="IPR021886">
    <property type="entry name" value="MgsA_C"/>
</dbReference>
<dbReference type="GO" id="GO:0016887">
    <property type="term" value="F:ATP hydrolysis activity"/>
    <property type="evidence" value="ECO:0007669"/>
    <property type="project" value="InterPro"/>
</dbReference>
<feature type="domain" description="AAA+ ATPase" evidence="6">
    <location>
        <begin position="50"/>
        <end position="167"/>
    </location>
</feature>
<dbReference type="PATRIC" id="fig|1618332.3.peg.167"/>
<dbReference type="PANTHER" id="PTHR13779">
    <property type="entry name" value="WERNER HELICASE-INTERACTING PROTEIN 1 FAMILY MEMBER"/>
    <property type="match status" value="1"/>
</dbReference>
<dbReference type="SMART" id="SM00382">
    <property type="entry name" value="AAA"/>
    <property type="match status" value="1"/>
</dbReference>
<dbReference type="STRING" id="1618332.UT15_C0003G0046"/>
<dbReference type="Pfam" id="PF12002">
    <property type="entry name" value="MgsA_C"/>
    <property type="match status" value="1"/>
</dbReference>
<keyword evidence="3" id="KW-0235">DNA replication</keyword>
<dbReference type="EMBL" id="LBVS01000003">
    <property type="protein sequence ID" value="KKQ90871.1"/>
    <property type="molecule type" value="Genomic_DNA"/>
</dbReference>
<dbReference type="CDD" id="cd18139">
    <property type="entry name" value="HLD_clamp_RarA"/>
    <property type="match status" value="1"/>
</dbReference>
<evidence type="ECO:0000256" key="1">
    <source>
        <dbReference type="ARBA" id="ARBA00002393"/>
    </source>
</evidence>
<dbReference type="PANTHER" id="PTHR13779:SF7">
    <property type="entry name" value="ATPASE WRNIP1"/>
    <property type="match status" value="1"/>
</dbReference>
<sequence length="409" mass="46002">MNKPDLFNSKENTFAPLAERMRPKKLEEFVGQEHILGKGKPLRKMIEKGNLSSIILWGPPGSGKTSLASLIAHYTKSIFEQFSAVTSGVGDVRKIIKEAEDRLKFNNTRTILFVDEIHRFNKAQQDAFLPSVEDGTIILIGATTENPSFEVNAPLISRSQVFVLNALDDKDVSILIRRASVYYKKHKFDKNGLDYIVQKSNGDARTALNALELAIYTSKHVTLKVAEEAVQQKAIYYDKKGDWHYDVISAFIKSMRGSDPDASLYWLARMIKAGEDPVFIARRMVIFASEDISNAQPTALVVATSTMQAVHMVGMPEAGIILAQCATYLATAPKSRVSYNGLIAAMRDIDEKRLEPVPIQLRNAVTNLMKDIGYGKDYKWTDDKKFQENIEFLPKNLQGKKYYQNPKKN</sequence>
<proteinExistence type="inferred from homology"/>
<evidence type="ECO:0000259" key="6">
    <source>
        <dbReference type="SMART" id="SM00382"/>
    </source>
</evidence>
<dbReference type="AlphaFoldDB" id="A0A0G0PNH3"/>
<dbReference type="GO" id="GO:0005524">
    <property type="term" value="F:ATP binding"/>
    <property type="evidence" value="ECO:0007669"/>
    <property type="project" value="UniProtKB-KW"/>
</dbReference>
<dbReference type="Pfam" id="PF00004">
    <property type="entry name" value="AAA"/>
    <property type="match status" value="1"/>
</dbReference>
<evidence type="ECO:0000256" key="5">
    <source>
        <dbReference type="ARBA" id="ARBA00022840"/>
    </source>
</evidence>
<evidence type="ECO:0000256" key="3">
    <source>
        <dbReference type="ARBA" id="ARBA00022705"/>
    </source>
</evidence>
<dbReference type="GO" id="GO:0000731">
    <property type="term" value="P:DNA synthesis involved in DNA repair"/>
    <property type="evidence" value="ECO:0007669"/>
    <property type="project" value="TreeGrafter"/>
</dbReference>
<dbReference type="FunFam" id="1.20.272.10:FF:000001">
    <property type="entry name" value="Putative AAA family ATPase"/>
    <property type="match status" value="1"/>
</dbReference>
<dbReference type="SUPFAM" id="SSF52540">
    <property type="entry name" value="P-loop containing nucleoside triphosphate hydrolases"/>
    <property type="match status" value="1"/>
</dbReference>
<dbReference type="InterPro" id="IPR003959">
    <property type="entry name" value="ATPase_AAA_core"/>
</dbReference>
<evidence type="ECO:0000313" key="7">
    <source>
        <dbReference type="EMBL" id="KKQ90871.1"/>
    </source>
</evidence>
<accession>A0A0G0PNH3</accession>
<organism evidence="7 8">
    <name type="scientific">Berkelbacteria bacterium GW2011_GWA1_39_10</name>
    <dbReference type="NCBI Taxonomy" id="1618332"/>
    <lineage>
        <taxon>Bacteria</taxon>
        <taxon>Candidatus Berkelbacteria</taxon>
    </lineage>
</organism>
<dbReference type="Pfam" id="PF16193">
    <property type="entry name" value="AAA_assoc_2"/>
    <property type="match status" value="1"/>
</dbReference>
<keyword evidence="5" id="KW-0067">ATP-binding</keyword>